<dbReference type="HOGENOM" id="CLU_429646_0_0_1"/>
<evidence type="ECO:0000313" key="2">
    <source>
        <dbReference type="EMBL" id="EGG08709.1"/>
    </source>
</evidence>
<reference evidence="3" key="1">
    <citation type="journal article" date="2011" name="Proc. Natl. Acad. Sci. U.S.A.">
        <title>Obligate biotrophy features unraveled by the genomic analysis of rust fungi.</title>
        <authorList>
            <person name="Duplessis S."/>
            <person name="Cuomo C.A."/>
            <person name="Lin Y.-C."/>
            <person name="Aerts A."/>
            <person name="Tisserant E."/>
            <person name="Veneault-Fourrey C."/>
            <person name="Joly D.L."/>
            <person name="Hacquard S."/>
            <person name="Amselem J."/>
            <person name="Cantarel B.L."/>
            <person name="Chiu R."/>
            <person name="Coutinho P.M."/>
            <person name="Feau N."/>
            <person name="Field M."/>
            <person name="Frey P."/>
            <person name="Gelhaye E."/>
            <person name="Goldberg J."/>
            <person name="Grabherr M.G."/>
            <person name="Kodira C.D."/>
            <person name="Kohler A."/>
            <person name="Kuees U."/>
            <person name="Lindquist E.A."/>
            <person name="Lucas S.M."/>
            <person name="Mago R."/>
            <person name="Mauceli E."/>
            <person name="Morin E."/>
            <person name="Murat C."/>
            <person name="Pangilinan J.L."/>
            <person name="Park R."/>
            <person name="Pearson M."/>
            <person name="Quesneville H."/>
            <person name="Rouhier N."/>
            <person name="Sakthikumar S."/>
            <person name="Salamov A.A."/>
            <person name="Schmutz J."/>
            <person name="Selles B."/>
            <person name="Shapiro H."/>
            <person name="Tanguay P."/>
            <person name="Tuskan G.A."/>
            <person name="Henrissat B."/>
            <person name="Van de Peer Y."/>
            <person name="Rouze P."/>
            <person name="Ellis J.G."/>
            <person name="Dodds P.N."/>
            <person name="Schein J.E."/>
            <person name="Zhong S."/>
            <person name="Hamelin R.C."/>
            <person name="Grigoriev I.V."/>
            <person name="Szabo L.J."/>
            <person name="Martin F."/>
        </authorList>
    </citation>
    <scope>NUCLEOTIDE SEQUENCE [LARGE SCALE GENOMIC DNA]</scope>
    <source>
        <strain evidence="3">98AG31 / pathotype 3-4-7</strain>
    </source>
</reference>
<protein>
    <recommendedName>
        <fullName evidence="4">Secreted protein</fullName>
    </recommendedName>
</protein>
<accession>F4RG92</accession>
<name>F4RG92_MELLP</name>
<dbReference type="RefSeq" id="XP_007408295.1">
    <property type="nucleotide sequence ID" value="XM_007408233.1"/>
</dbReference>
<keyword evidence="3" id="KW-1185">Reference proteome</keyword>
<dbReference type="InParanoid" id="F4RG92"/>
<dbReference type="AlphaFoldDB" id="F4RG92"/>
<evidence type="ECO:0000256" key="1">
    <source>
        <dbReference type="SAM" id="SignalP"/>
    </source>
</evidence>
<organism evidence="3">
    <name type="scientific">Melampsora larici-populina (strain 98AG31 / pathotype 3-4-7)</name>
    <name type="common">Poplar leaf rust fungus</name>
    <dbReference type="NCBI Taxonomy" id="747676"/>
    <lineage>
        <taxon>Eukaryota</taxon>
        <taxon>Fungi</taxon>
        <taxon>Dikarya</taxon>
        <taxon>Basidiomycota</taxon>
        <taxon>Pucciniomycotina</taxon>
        <taxon>Pucciniomycetes</taxon>
        <taxon>Pucciniales</taxon>
        <taxon>Melampsoraceae</taxon>
        <taxon>Melampsora</taxon>
    </lineage>
</organism>
<dbReference type="OrthoDB" id="10379709at2759"/>
<evidence type="ECO:0000313" key="3">
    <source>
        <dbReference type="Proteomes" id="UP000001072"/>
    </source>
</evidence>
<keyword evidence="1" id="KW-0732">Signal</keyword>
<feature type="signal peptide" evidence="1">
    <location>
        <begin position="1"/>
        <end position="22"/>
    </location>
</feature>
<dbReference type="EMBL" id="GL883100">
    <property type="protein sequence ID" value="EGG08709.1"/>
    <property type="molecule type" value="Genomic_DNA"/>
</dbReference>
<sequence length="624" mass="72315">MNFTLILVTNPFIFGLSLFVLGLEQKFQTITHHQSQPELLEGSTSLATKGPFSDPNGINDHCSSSSELRQRPYLEFFTTSHSISIFSKNSRITKLAQKIVELTKSLVPSLESWEIFFERNELLVTDCLELAEKALQSNNDFNESERLWVVGIVAALSLPDHLKGTISERSIGFYHWSPQVFLEIQATQRYEPFMTAKFMSIWLDGKPLPRDNEELNEGLKRAELFGKLMKGSSQKIPAKIIHIQLLKLELPTNQSEIEKMINHFRSNFKNGTVLDRNVFVLGSLFQHLLEHSSQIRATIQQHIQDYDFFKDINRPYAQKDLLDVLKNPASPKSILNFSEILRQVVMGMNLNKIHSIEFIVYTILDIFAKGESVYEKEQIQLSHKVLLAFCFMVPSAEEYLIDHFIEKEANVPEYLTHVNPSYLKDARCQLSAQNMLQSKSDLVKEMGSFLKLLPRSSGREIYLDNQLHQSIYKEYDKVESTLQKVLGTAHMVEAHLEMCFEFLFHLTEHKEIWKEILLNRIHDKLEFREVMVSGARKLLTTNRESWKQTPKSYHVNKDILHAFVRRILFYCNQLWEETTPWNGHPSHLIKNPRWLNQDKPITINLFGQNFLLQEVNTSSGKKGT</sequence>
<dbReference type="VEuPathDB" id="FungiDB:MELLADRAFT_104810"/>
<dbReference type="Proteomes" id="UP000001072">
    <property type="component" value="Unassembled WGS sequence"/>
</dbReference>
<evidence type="ECO:0008006" key="4">
    <source>
        <dbReference type="Google" id="ProtNLM"/>
    </source>
</evidence>
<proteinExistence type="predicted"/>
<dbReference type="KEGG" id="mlr:MELLADRAFT_104810"/>
<gene>
    <name evidence="2" type="ORF">MELLADRAFT_104810</name>
</gene>
<feature type="chain" id="PRO_5003317599" description="Secreted protein" evidence="1">
    <location>
        <begin position="23"/>
        <end position="624"/>
    </location>
</feature>
<dbReference type="GeneID" id="18922400"/>